<dbReference type="AlphaFoldDB" id="A0A9N9REX1"/>
<sequence>MDIVTEVLNYINKCRLPKLRRNLEECDSHPEFELWEKNLTISFTELSDLLPSLNLYEKTNNSTVIASLMILYYELRSDRWQSVKVKDCLKLLNLQFNLLYDISLETLLTYENNKIFNTQEVFDKTIELLHIQLTVEDFKKYPVLIDVYQGIIKNLKEYPVTLKPTSLLPISLILIDDFVVENKIKGLQCCSSILECLTPEHFQVGNYYEVINGVLEKSITEKDVKVLELVLDCFLKLFKSIPSNAKLIMIDDKIHIILEQLYIETNLYKKKSLFCFINKLIPMHGVNCVKEKRMFLIVICDNLDISSNPSVGEILLEDVVECLENWISYCWCVWRLHPKMRLLSLLIRNMYIYCEQEKISTRLQNILITLFKLCTVDEHKQIHDYLINQIRDNKFKECFLMKLDIMKNELNTASDIN</sequence>
<name>A0A9N9REX1_9NEOP</name>
<evidence type="ECO:0000313" key="2">
    <source>
        <dbReference type="Proteomes" id="UP001153714"/>
    </source>
</evidence>
<dbReference type="Proteomes" id="UP001153714">
    <property type="component" value="Chromosome 7"/>
</dbReference>
<dbReference type="EMBL" id="OU893338">
    <property type="protein sequence ID" value="CAG9795308.1"/>
    <property type="molecule type" value="Genomic_DNA"/>
</dbReference>
<keyword evidence="2" id="KW-1185">Reference proteome</keyword>
<proteinExistence type="predicted"/>
<gene>
    <name evidence="1" type="ORF">DIATSA_LOCUS12592</name>
</gene>
<evidence type="ECO:0008006" key="3">
    <source>
        <dbReference type="Google" id="ProtNLM"/>
    </source>
</evidence>
<evidence type="ECO:0000313" key="1">
    <source>
        <dbReference type="EMBL" id="CAG9795308.1"/>
    </source>
</evidence>
<organism evidence="1 2">
    <name type="scientific">Diatraea saccharalis</name>
    <name type="common">sugarcane borer</name>
    <dbReference type="NCBI Taxonomy" id="40085"/>
    <lineage>
        <taxon>Eukaryota</taxon>
        <taxon>Metazoa</taxon>
        <taxon>Ecdysozoa</taxon>
        <taxon>Arthropoda</taxon>
        <taxon>Hexapoda</taxon>
        <taxon>Insecta</taxon>
        <taxon>Pterygota</taxon>
        <taxon>Neoptera</taxon>
        <taxon>Endopterygota</taxon>
        <taxon>Lepidoptera</taxon>
        <taxon>Glossata</taxon>
        <taxon>Ditrysia</taxon>
        <taxon>Pyraloidea</taxon>
        <taxon>Crambidae</taxon>
        <taxon>Crambinae</taxon>
        <taxon>Diatraea</taxon>
    </lineage>
</organism>
<reference evidence="1" key="2">
    <citation type="submission" date="2022-10" db="EMBL/GenBank/DDBJ databases">
        <authorList>
            <consortium name="ENA_rothamsted_submissions"/>
            <consortium name="culmorum"/>
            <person name="King R."/>
        </authorList>
    </citation>
    <scope>NUCLEOTIDE SEQUENCE</scope>
</reference>
<protein>
    <recommendedName>
        <fullName evidence="3">TELO2-interacting protein 2</fullName>
    </recommendedName>
</protein>
<reference evidence="1" key="1">
    <citation type="submission" date="2021-12" db="EMBL/GenBank/DDBJ databases">
        <authorList>
            <person name="King R."/>
        </authorList>
    </citation>
    <scope>NUCLEOTIDE SEQUENCE</scope>
</reference>
<accession>A0A9N9REX1</accession>
<dbReference type="OrthoDB" id="6417021at2759"/>